<dbReference type="InterPro" id="IPR002912">
    <property type="entry name" value="ACT_dom"/>
</dbReference>
<proteinExistence type="predicted"/>
<gene>
    <name evidence="12" type="ORF">H310_08532</name>
</gene>
<feature type="compositionally biased region" description="Low complexity" evidence="9">
    <location>
        <begin position="146"/>
        <end position="171"/>
    </location>
</feature>
<feature type="domain" description="ACT" evidence="11">
    <location>
        <begin position="359"/>
        <end position="439"/>
    </location>
</feature>
<protein>
    <submittedName>
        <fullName evidence="12">TKL protein kinase</fullName>
    </submittedName>
</protein>
<evidence type="ECO:0000256" key="4">
    <source>
        <dbReference type="ARBA" id="ARBA00022777"/>
    </source>
</evidence>
<dbReference type="GO" id="GO:0005524">
    <property type="term" value="F:ATP binding"/>
    <property type="evidence" value="ECO:0007669"/>
    <property type="project" value="UniProtKB-UniRule"/>
</dbReference>
<feature type="region of interest" description="Disordered" evidence="9">
    <location>
        <begin position="432"/>
        <end position="461"/>
    </location>
</feature>
<name>A0A024TY70_9STRA</name>
<feature type="compositionally biased region" description="Low complexity" evidence="9">
    <location>
        <begin position="441"/>
        <end position="461"/>
    </location>
</feature>
<dbReference type="RefSeq" id="XP_008872549.1">
    <property type="nucleotide sequence ID" value="XM_008874327.1"/>
</dbReference>
<keyword evidence="4 12" id="KW-0418">Kinase</keyword>
<dbReference type="EMBL" id="KI913968">
    <property type="protein sequence ID" value="ETV99120.1"/>
    <property type="molecule type" value="Genomic_DNA"/>
</dbReference>
<feature type="compositionally biased region" description="Pro residues" evidence="9">
    <location>
        <begin position="19"/>
        <end position="30"/>
    </location>
</feature>
<dbReference type="STRING" id="157072.A0A024TY70"/>
<evidence type="ECO:0000256" key="9">
    <source>
        <dbReference type="SAM" id="MobiDB-lite"/>
    </source>
</evidence>
<evidence type="ECO:0000313" key="12">
    <source>
        <dbReference type="EMBL" id="ETV99120.1"/>
    </source>
</evidence>
<evidence type="ECO:0000256" key="7">
    <source>
        <dbReference type="ARBA" id="ARBA00048679"/>
    </source>
</evidence>
<dbReference type="GO" id="GO:0004674">
    <property type="term" value="F:protein serine/threonine kinase activity"/>
    <property type="evidence" value="ECO:0007669"/>
    <property type="project" value="UniProtKB-KW"/>
</dbReference>
<evidence type="ECO:0000256" key="3">
    <source>
        <dbReference type="ARBA" id="ARBA00022741"/>
    </source>
</evidence>
<feature type="region of interest" description="Disordered" evidence="9">
    <location>
        <begin position="1"/>
        <end position="69"/>
    </location>
</feature>
<dbReference type="Pfam" id="PF07714">
    <property type="entry name" value="PK_Tyr_Ser-Thr"/>
    <property type="match status" value="1"/>
</dbReference>
<dbReference type="VEuPathDB" id="FungiDB:H310_08532"/>
<evidence type="ECO:0000256" key="5">
    <source>
        <dbReference type="ARBA" id="ARBA00022840"/>
    </source>
</evidence>
<dbReference type="GeneID" id="20085582"/>
<keyword evidence="2" id="KW-0808">Transferase</keyword>
<reference evidence="12" key="1">
    <citation type="submission" date="2013-12" db="EMBL/GenBank/DDBJ databases">
        <title>The Genome Sequence of Aphanomyces invadans NJM9701.</title>
        <authorList>
            <consortium name="The Broad Institute Genomics Platform"/>
            <person name="Russ C."/>
            <person name="Tyler B."/>
            <person name="van West P."/>
            <person name="Dieguez-Uribeondo J."/>
            <person name="Young S.K."/>
            <person name="Zeng Q."/>
            <person name="Gargeya S."/>
            <person name="Fitzgerald M."/>
            <person name="Abouelleil A."/>
            <person name="Alvarado L."/>
            <person name="Chapman S.B."/>
            <person name="Gainer-Dewar J."/>
            <person name="Goldberg J."/>
            <person name="Griggs A."/>
            <person name="Gujja S."/>
            <person name="Hansen M."/>
            <person name="Howarth C."/>
            <person name="Imamovic A."/>
            <person name="Ireland A."/>
            <person name="Larimer J."/>
            <person name="McCowan C."/>
            <person name="Murphy C."/>
            <person name="Pearson M."/>
            <person name="Poon T.W."/>
            <person name="Priest M."/>
            <person name="Roberts A."/>
            <person name="Saif S."/>
            <person name="Shea T."/>
            <person name="Sykes S."/>
            <person name="Wortman J."/>
            <person name="Nusbaum C."/>
            <person name="Birren B."/>
        </authorList>
    </citation>
    <scope>NUCLEOTIDE SEQUENCE [LARGE SCALE GENOMIC DNA]</scope>
    <source>
        <strain evidence="12">NJM9701</strain>
    </source>
</reference>
<comment type="catalytic activity">
    <reaction evidence="6">
        <text>L-threonyl-[protein] + ATP = O-phospho-L-threonyl-[protein] + ADP + H(+)</text>
        <dbReference type="Rhea" id="RHEA:46608"/>
        <dbReference type="Rhea" id="RHEA-COMP:11060"/>
        <dbReference type="Rhea" id="RHEA-COMP:11605"/>
        <dbReference type="ChEBI" id="CHEBI:15378"/>
        <dbReference type="ChEBI" id="CHEBI:30013"/>
        <dbReference type="ChEBI" id="CHEBI:30616"/>
        <dbReference type="ChEBI" id="CHEBI:61977"/>
        <dbReference type="ChEBI" id="CHEBI:456216"/>
        <dbReference type="EC" id="2.7.11.1"/>
    </reaction>
</comment>
<dbReference type="PROSITE" id="PS51671">
    <property type="entry name" value="ACT"/>
    <property type="match status" value="1"/>
</dbReference>
<dbReference type="AlphaFoldDB" id="A0A024TY70"/>
<keyword evidence="3 8" id="KW-0547">Nucleotide-binding</keyword>
<feature type="binding site" evidence="8">
    <location>
        <position position="519"/>
    </location>
    <ligand>
        <name>ATP</name>
        <dbReference type="ChEBI" id="CHEBI:30616"/>
    </ligand>
</feature>
<evidence type="ECO:0000256" key="2">
    <source>
        <dbReference type="ARBA" id="ARBA00022679"/>
    </source>
</evidence>
<dbReference type="CDD" id="cd04900">
    <property type="entry name" value="ACT_UUR-like_1"/>
    <property type="match status" value="1"/>
</dbReference>
<dbReference type="InterPro" id="IPR051681">
    <property type="entry name" value="Ser/Thr_Kinases-Pseudokinases"/>
</dbReference>
<feature type="region of interest" description="Disordered" evidence="9">
    <location>
        <begin position="190"/>
        <end position="230"/>
    </location>
</feature>
<dbReference type="PROSITE" id="PS50011">
    <property type="entry name" value="PROTEIN_KINASE_DOM"/>
    <property type="match status" value="1"/>
</dbReference>
<dbReference type="SUPFAM" id="SSF55021">
    <property type="entry name" value="ACT-like"/>
    <property type="match status" value="1"/>
</dbReference>
<feature type="compositionally biased region" description="Polar residues" evidence="9">
    <location>
        <begin position="39"/>
        <end position="60"/>
    </location>
</feature>
<evidence type="ECO:0000256" key="8">
    <source>
        <dbReference type="PROSITE-ProRule" id="PRU10141"/>
    </source>
</evidence>
<dbReference type="InterPro" id="IPR045865">
    <property type="entry name" value="ACT-like_dom_sf"/>
</dbReference>
<evidence type="ECO:0000256" key="6">
    <source>
        <dbReference type="ARBA" id="ARBA00047899"/>
    </source>
</evidence>
<comment type="catalytic activity">
    <reaction evidence="7">
        <text>L-seryl-[protein] + ATP = O-phospho-L-seryl-[protein] + ADP + H(+)</text>
        <dbReference type="Rhea" id="RHEA:17989"/>
        <dbReference type="Rhea" id="RHEA-COMP:9863"/>
        <dbReference type="Rhea" id="RHEA-COMP:11604"/>
        <dbReference type="ChEBI" id="CHEBI:15378"/>
        <dbReference type="ChEBI" id="CHEBI:29999"/>
        <dbReference type="ChEBI" id="CHEBI:30616"/>
        <dbReference type="ChEBI" id="CHEBI:83421"/>
        <dbReference type="ChEBI" id="CHEBI:456216"/>
        <dbReference type="EC" id="2.7.11.1"/>
    </reaction>
</comment>
<keyword evidence="5 8" id="KW-0067">ATP-binding</keyword>
<evidence type="ECO:0000256" key="1">
    <source>
        <dbReference type="ARBA" id="ARBA00022527"/>
    </source>
</evidence>
<feature type="region of interest" description="Disordered" evidence="9">
    <location>
        <begin position="95"/>
        <end position="175"/>
    </location>
</feature>
<dbReference type="SMART" id="SM00220">
    <property type="entry name" value="S_TKc"/>
    <property type="match status" value="1"/>
</dbReference>
<organism evidence="12">
    <name type="scientific">Aphanomyces invadans</name>
    <dbReference type="NCBI Taxonomy" id="157072"/>
    <lineage>
        <taxon>Eukaryota</taxon>
        <taxon>Sar</taxon>
        <taxon>Stramenopiles</taxon>
        <taxon>Oomycota</taxon>
        <taxon>Saprolegniomycetes</taxon>
        <taxon>Saprolegniales</taxon>
        <taxon>Verrucalvaceae</taxon>
        <taxon>Aphanomyces</taxon>
    </lineage>
</organism>
<dbReference type="InterPro" id="IPR011009">
    <property type="entry name" value="Kinase-like_dom_sf"/>
</dbReference>
<dbReference type="PANTHER" id="PTHR44329:SF298">
    <property type="entry name" value="MIXED LINEAGE KINASE DOMAIN-LIKE PROTEIN"/>
    <property type="match status" value="1"/>
</dbReference>
<dbReference type="InterPro" id="IPR017441">
    <property type="entry name" value="Protein_kinase_ATP_BS"/>
</dbReference>
<dbReference type="PRINTS" id="PR00109">
    <property type="entry name" value="TYRKINASE"/>
</dbReference>
<dbReference type="InterPro" id="IPR008271">
    <property type="entry name" value="Ser/Thr_kinase_AS"/>
</dbReference>
<evidence type="ECO:0000259" key="10">
    <source>
        <dbReference type="PROSITE" id="PS50011"/>
    </source>
</evidence>
<dbReference type="Gene3D" id="1.10.510.10">
    <property type="entry name" value="Transferase(Phosphotransferase) domain 1"/>
    <property type="match status" value="1"/>
</dbReference>
<dbReference type="InterPro" id="IPR001245">
    <property type="entry name" value="Ser-Thr/Tyr_kinase_cat_dom"/>
</dbReference>
<feature type="domain" description="Protein kinase" evidence="10">
    <location>
        <begin position="492"/>
        <end position="750"/>
    </location>
</feature>
<dbReference type="OrthoDB" id="4062651at2759"/>
<dbReference type="CDD" id="cd13999">
    <property type="entry name" value="STKc_MAP3K-like"/>
    <property type="match status" value="1"/>
</dbReference>
<dbReference type="InterPro" id="IPR000719">
    <property type="entry name" value="Prot_kinase_dom"/>
</dbReference>
<feature type="compositionally biased region" description="Low complexity" evidence="9">
    <location>
        <begin position="102"/>
        <end position="127"/>
    </location>
</feature>
<dbReference type="PROSITE" id="PS00108">
    <property type="entry name" value="PROTEIN_KINASE_ST"/>
    <property type="match status" value="1"/>
</dbReference>
<sequence length="765" mass="84380">MIAQHPSSPPLPLRRSDPFLPPSPLPSPLHEPPKERSWSTDVRFTLDQTLTPAPAPSSTGDRQRTKALSDKRLLYRKWRTGSHRGASLSIIESIGPSANDATSSTLIPPRRPPSSSLSVIPIHSPSLNPTDPLLSPSNDHQIHGHTALTSTATLPTSSSSTAAAAPPLTATTHRDELDRRARELSERFLQDEDQFSQSSTVEALSGSFGKHGSSTPYPEMKKSRSHQGLSSLERAATMNPPKSSASGVQRGLKDSVMHDMCHAVVKQMVGDAISLTTPDGATRATTYHPATNHLYAPVLASVQTHFKQLPARYALSVDPDDVPMHMRLLANQKRRPDDIYLHAHFLKHDDGSINPTICEVVVVAQDRDSLLDAITRGLSSLKGSIQDADVMTTKDGVTLDRFVVKGSFVPPDRLAELRRRILENLARSTLAAEHSDKERQLQAAQQTASSAPTEAAPAPPTTTLELDAHSALRQSLNTTTIKPEWRLNFSELVLGKAVGTGRSGQTYSGSWRGTRVAIKLINLSHHNQSVSEEILQEFYREVAVVSRLRHPNIVLFLGASIEPPQYCLVFEYMENGALTDLIRRRRAAPIDFFRIAREIAMGMNYLHLCNIMHRDLKSANVLLDMFGTVKISDFGLSCVLEAGTASDLTAETGTYRWMAPEVIGHEPYSAKADVYSYGVILWEMIGKDQPFKGMTPIQAAFAVARQNVRPAFPDTTPTCLRALVNRCWHQNPADRPTFAMILDMLPEVYVQMRKLEFHQLHFVAP</sequence>
<dbReference type="Gene3D" id="3.30.200.20">
    <property type="entry name" value="Phosphorylase Kinase, domain 1"/>
    <property type="match status" value="1"/>
</dbReference>
<dbReference type="eggNOG" id="KOG0192">
    <property type="taxonomic scope" value="Eukaryota"/>
</dbReference>
<evidence type="ECO:0000259" key="11">
    <source>
        <dbReference type="PROSITE" id="PS51671"/>
    </source>
</evidence>
<dbReference type="PROSITE" id="PS00107">
    <property type="entry name" value="PROTEIN_KINASE_ATP"/>
    <property type="match status" value="1"/>
</dbReference>
<keyword evidence="1" id="KW-0723">Serine/threonine-protein kinase</keyword>
<accession>A0A024TY70</accession>
<dbReference type="FunFam" id="3.30.200.20:FF:000034">
    <property type="entry name" value="Kinase suppressor of Ras 1"/>
    <property type="match status" value="1"/>
</dbReference>
<dbReference type="PANTHER" id="PTHR44329">
    <property type="entry name" value="SERINE/THREONINE-PROTEIN KINASE TNNI3K-RELATED"/>
    <property type="match status" value="1"/>
</dbReference>
<dbReference type="SUPFAM" id="SSF56112">
    <property type="entry name" value="Protein kinase-like (PK-like)"/>
    <property type="match status" value="1"/>
</dbReference>